<reference evidence="1" key="1">
    <citation type="journal article" date="2023" name="G3 (Bethesda)">
        <title>A reference genome for the long-term kleptoplast-retaining sea slug Elysia crispata morphotype clarki.</title>
        <authorList>
            <person name="Eastman K.E."/>
            <person name="Pendleton A.L."/>
            <person name="Shaikh M.A."/>
            <person name="Suttiyut T."/>
            <person name="Ogas R."/>
            <person name="Tomko P."/>
            <person name="Gavelis G."/>
            <person name="Widhalm J.R."/>
            <person name="Wisecaver J.H."/>
        </authorList>
    </citation>
    <scope>NUCLEOTIDE SEQUENCE</scope>
    <source>
        <strain evidence="1">ECLA1</strain>
    </source>
</reference>
<dbReference type="EMBL" id="JAWDGP010001753">
    <property type="protein sequence ID" value="KAK3788585.1"/>
    <property type="molecule type" value="Genomic_DNA"/>
</dbReference>
<gene>
    <name evidence="1" type="ORF">RRG08_031241</name>
</gene>
<evidence type="ECO:0000313" key="1">
    <source>
        <dbReference type="EMBL" id="KAK3788585.1"/>
    </source>
</evidence>
<dbReference type="AlphaFoldDB" id="A0AAE1AIP4"/>
<protein>
    <submittedName>
        <fullName evidence="1">Uncharacterized protein</fullName>
    </submittedName>
</protein>
<dbReference type="Proteomes" id="UP001283361">
    <property type="component" value="Unassembled WGS sequence"/>
</dbReference>
<proteinExistence type="predicted"/>
<name>A0AAE1AIP4_9GAST</name>
<comment type="caution">
    <text evidence="1">The sequence shown here is derived from an EMBL/GenBank/DDBJ whole genome shotgun (WGS) entry which is preliminary data.</text>
</comment>
<keyword evidence="2" id="KW-1185">Reference proteome</keyword>
<sequence length="100" mass="11452">MFTHEVLERVNHLLIVQRYNSIKPIATPAISVSDVLSSHACMDVVLIIAKQSCCLPLHAIWSQIYSPLEGSFWDLESRRELRKNRVPTRRPEDLVTSPDL</sequence>
<organism evidence="1 2">
    <name type="scientific">Elysia crispata</name>
    <name type="common">lettuce slug</name>
    <dbReference type="NCBI Taxonomy" id="231223"/>
    <lineage>
        <taxon>Eukaryota</taxon>
        <taxon>Metazoa</taxon>
        <taxon>Spiralia</taxon>
        <taxon>Lophotrochozoa</taxon>
        <taxon>Mollusca</taxon>
        <taxon>Gastropoda</taxon>
        <taxon>Heterobranchia</taxon>
        <taxon>Euthyneura</taxon>
        <taxon>Panpulmonata</taxon>
        <taxon>Sacoglossa</taxon>
        <taxon>Placobranchoidea</taxon>
        <taxon>Plakobranchidae</taxon>
        <taxon>Elysia</taxon>
    </lineage>
</organism>
<accession>A0AAE1AIP4</accession>
<evidence type="ECO:0000313" key="2">
    <source>
        <dbReference type="Proteomes" id="UP001283361"/>
    </source>
</evidence>